<dbReference type="GeneTree" id="ENSGT00940000156564"/>
<dbReference type="InterPro" id="IPR002110">
    <property type="entry name" value="Ankyrin_rpt"/>
</dbReference>
<feature type="repeat" description="ANK" evidence="3">
    <location>
        <begin position="88"/>
        <end position="120"/>
    </location>
</feature>
<dbReference type="GO" id="GO:0005634">
    <property type="term" value="C:nucleus"/>
    <property type="evidence" value="ECO:0007669"/>
    <property type="project" value="TreeGrafter"/>
</dbReference>
<sequence>MSVNMIESGFSSEEVLNVRFPLHRACRDGDVVALCSLLQRTTNQADLDTEDSFYGWTPIHWAAHFGKLECVMRLVQVGSGVNAVTTRFAQTPTHIAAFGGHPECLLWLLQAGADVNRQDYVGETPIHKAARAGSIECIKVLLMQGARADLRNASGLTAADLAHTQGFQECAQLLSNVQNQLNEFCPNGAPNGHHPQTRAPSLFNGAPNRKRSLECMESGHIKKARSDGPDSPMKIFGSVGEELESMHMESSAAFSSGDLLVLGLRNGHMPEKTLVTNGFSANGSCPQPHLNGEQALLANGFSGSWGVMASHTAENGSPTRFPEQGLGAGVSSTPADMCGSLHLGDSPSGCVSQRPLEHTDPRDSLHYGHYHGFGDTAENIEEVSSQVEHVTSIKAEQRYKHTVLSTMHLYHGS</sequence>
<dbReference type="InterPro" id="IPR036770">
    <property type="entry name" value="Ankyrin_rpt-contain_sf"/>
</dbReference>
<evidence type="ECO:0000313" key="4">
    <source>
        <dbReference type="Ensembl" id="ENSSFOP00015019530.1"/>
    </source>
</evidence>
<keyword evidence="2 3" id="KW-0040">ANK repeat</keyword>
<dbReference type="PANTHER" id="PTHR24201:SF12">
    <property type="entry name" value="ANKYRIN REPEAT DOMAIN 10"/>
    <property type="match status" value="1"/>
</dbReference>
<organism evidence="4 5">
    <name type="scientific">Scleropages formosus</name>
    <name type="common">Asian bonytongue</name>
    <name type="synonym">Osteoglossum formosum</name>
    <dbReference type="NCBI Taxonomy" id="113540"/>
    <lineage>
        <taxon>Eukaryota</taxon>
        <taxon>Metazoa</taxon>
        <taxon>Chordata</taxon>
        <taxon>Craniata</taxon>
        <taxon>Vertebrata</taxon>
        <taxon>Euteleostomi</taxon>
        <taxon>Actinopterygii</taxon>
        <taxon>Neopterygii</taxon>
        <taxon>Teleostei</taxon>
        <taxon>Osteoglossocephala</taxon>
        <taxon>Osteoglossomorpha</taxon>
        <taxon>Osteoglossiformes</taxon>
        <taxon>Osteoglossidae</taxon>
        <taxon>Scleropages</taxon>
    </lineage>
</organism>
<gene>
    <name evidence="4" type="primary">ANKRD10</name>
    <name evidence="4" type="synonym">ankrd10a</name>
</gene>
<dbReference type="Proteomes" id="UP000694397">
    <property type="component" value="Chromosome 14"/>
</dbReference>
<keyword evidence="1" id="KW-0677">Repeat</keyword>
<dbReference type="AlphaFoldDB" id="A0A8C9RPY5"/>
<dbReference type="Gene3D" id="1.25.40.20">
    <property type="entry name" value="Ankyrin repeat-containing domain"/>
    <property type="match status" value="2"/>
</dbReference>
<accession>A0A8C9RPY5</accession>
<dbReference type="Ensembl" id="ENSSFOT00015019756.2">
    <property type="protein sequence ID" value="ENSSFOP00015019530.1"/>
    <property type="gene ID" value="ENSSFOG00015012572.2"/>
</dbReference>
<keyword evidence="5" id="KW-1185">Reference proteome</keyword>
<evidence type="ECO:0000313" key="5">
    <source>
        <dbReference type="Proteomes" id="UP000694397"/>
    </source>
</evidence>
<reference evidence="4 5" key="1">
    <citation type="submission" date="2019-04" db="EMBL/GenBank/DDBJ databases">
        <authorList>
            <consortium name="Wellcome Sanger Institute Data Sharing"/>
        </authorList>
    </citation>
    <scope>NUCLEOTIDE SEQUENCE [LARGE SCALE GENOMIC DNA]</scope>
</reference>
<dbReference type="OrthoDB" id="5402602at2759"/>
<dbReference type="CTD" id="393955"/>
<dbReference type="Pfam" id="PF12796">
    <property type="entry name" value="Ank_2"/>
    <property type="match status" value="2"/>
</dbReference>
<dbReference type="PRINTS" id="PR01415">
    <property type="entry name" value="ANKYRIN"/>
</dbReference>
<dbReference type="PANTHER" id="PTHR24201">
    <property type="entry name" value="ANK_REP_REGION DOMAIN-CONTAINING PROTEIN"/>
    <property type="match status" value="1"/>
</dbReference>
<proteinExistence type="predicted"/>
<evidence type="ECO:0000256" key="1">
    <source>
        <dbReference type="ARBA" id="ARBA00022737"/>
    </source>
</evidence>
<feature type="repeat" description="ANK" evidence="3">
    <location>
        <begin position="121"/>
        <end position="153"/>
    </location>
</feature>
<dbReference type="GeneID" id="108920051"/>
<dbReference type="KEGG" id="sfm:108920051"/>
<dbReference type="SMART" id="SM00248">
    <property type="entry name" value="ANK"/>
    <property type="match status" value="4"/>
</dbReference>
<dbReference type="InterPro" id="IPR050776">
    <property type="entry name" value="Ank_Repeat/CDKN_Inhibitor"/>
</dbReference>
<evidence type="ECO:0000256" key="3">
    <source>
        <dbReference type="PROSITE-ProRule" id="PRU00023"/>
    </source>
</evidence>
<dbReference type="PROSITE" id="PS50088">
    <property type="entry name" value="ANK_REPEAT"/>
    <property type="match status" value="3"/>
</dbReference>
<protein>
    <submittedName>
        <fullName evidence="4">Ankyrin repeat domain 10b</fullName>
    </submittedName>
</protein>
<reference evidence="4" key="3">
    <citation type="submission" date="2025-09" db="UniProtKB">
        <authorList>
            <consortium name="Ensembl"/>
        </authorList>
    </citation>
    <scope>IDENTIFICATION</scope>
</reference>
<dbReference type="SUPFAM" id="SSF48403">
    <property type="entry name" value="Ankyrin repeat"/>
    <property type="match status" value="1"/>
</dbReference>
<reference evidence="4" key="2">
    <citation type="submission" date="2025-08" db="UniProtKB">
        <authorList>
            <consortium name="Ensembl"/>
        </authorList>
    </citation>
    <scope>IDENTIFICATION</scope>
</reference>
<evidence type="ECO:0000256" key="2">
    <source>
        <dbReference type="ARBA" id="ARBA00023043"/>
    </source>
</evidence>
<feature type="repeat" description="ANK" evidence="3">
    <location>
        <begin position="54"/>
        <end position="86"/>
    </location>
</feature>
<name>A0A8C9RPY5_SCLFO</name>
<dbReference type="PROSITE" id="PS50297">
    <property type="entry name" value="ANK_REP_REGION"/>
    <property type="match status" value="3"/>
</dbReference>